<proteinExistence type="predicted"/>
<evidence type="ECO:0000313" key="1">
    <source>
        <dbReference type="EMBL" id="SHG19227.1"/>
    </source>
</evidence>
<dbReference type="EMBL" id="LT670817">
    <property type="protein sequence ID" value="SHG19227.1"/>
    <property type="molecule type" value="Genomic_DNA"/>
</dbReference>
<dbReference type="RefSeq" id="WP_079599960.1">
    <property type="nucleotide sequence ID" value="NZ_LT670817.1"/>
</dbReference>
<protein>
    <submittedName>
        <fullName evidence="1">Uncharacterized protein</fullName>
    </submittedName>
</protein>
<reference evidence="1 2" key="1">
    <citation type="submission" date="2016-11" db="EMBL/GenBank/DDBJ databases">
        <authorList>
            <person name="Jaros S."/>
            <person name="Januszkiewicz K."/>
            <person name="Wedrychowicz H."/>
        </authorList>
    </citation>
    <scope>NUCLEOTIDE SEQUENCE [LARGE SCALE GENOMIC DNA]</scope>
    <source>
        <strain evidence="1 2">GAS138</strain>
    </source>
</reference>
<dbReference type="Proteomes" id="UP000189796">
    <property type="component" value="Chromosome I"/>
</dbReference>
<dbReference type="OrthoDB" id="8548387at2"/>
<organism evidence="1 2">
    <name type="scientific">Bradyrhizobium erythrophlei</name>
    <dbReference type="NCBI Taxonomy" id="1437360"/>
    <lineage>
        <taxon>Bacteria</taxon>
        <taxon>Pseudomonadati</taxon>
        <taxon>Pseudomonadota</taxon>
        <taxon>Alphaproteobacteria</taxon>
        <taxon>Hyphomicrobiales</taxon>
        <taxon>Nitrobacteraceae</taxon>
        <taxon>Bradyrhizobium</taxon>
    </lineage>
</organism>
<gene>
    <name evidence="1" type="ORF">SAMN05443248_0629</name>
</gene>
<accession>A0A1M5HTH5</accession>
<sequence length="66" mass="7403">MQEEKDNTQETGQAGPYRVRLPGFVSDEEIGLGDAVKRATYAMGIRPCGGCERRAAVMNRWVVFKR</sequence>
<evidence type="ECO:0000313" key="2">
    <source>
        <dbReference type="Proteomes" id="UP000189796"/>
    </source>
</evidence>
<name>A0A1M5HTH5_9BRAD</name>
<dbReference type="AlphaFoldDB" id="A0A1M5HTH5"/>